<dbReference type="AlphaFoldDB" id="A0A7L5E6G7"/>
<dbReference type="Proteomes" id="UP000503278">
    <property type="component" value="Chromosome"/>
</dbReference>
<name>A0A7L5E6G7_9SPHI</name>
<sequence>MLSMKNYFASAKLIIAALVLSSGAALGQVPDSILAYSKLIRQHIYSDYKGMFRSAHGALHYPYITPGSNAYANDLWDWDSWLSNVALRQILTDRGNDKEQKDAVAYEQGCILNFLSYTGFDGYMPILISQKSSADKMKPINLYKTNMHKPVIAQHAAFLIKLNGGNAEWLREQFSLMQAFINNYETHHRHKPTGLYYWQDDLAIGVDNDPSTFFRPTGSSASIFLNCLMYKELKAMVYIAECLKLPEVAKEYNTDAEDLKAAIQKNCWDEKDGFFYSVDINLRPVTETPSIIFGQSMILHSGYPRTYDGLIQRIGVWSGFLAMWAGIATPAQAKRMVDENFEIPATFNAKFGIRTLSKLEKMYSVRASNNPSNWLGPVWGISNYLVYRGLVKYGFAKQARELVNKTITLFGRDLQQTGALHEYYEPDSGQPILNKGFQNWNYLVLNMIDWTDGQTVVEEF</sequence>
<keyword evidence="7" id="KW-1185">Reference proteome</keyword>
<comment type="similarity">
    <text evidence="1">Belongs to the glycosyl hydrolase 63 family.</text>
</comment>
<dbReference type="PANTHER" id="PTHR10412:SF11">
    <property type="entry name" value="MANNOSYL-OLIGOSACCHARIDE GLUCOSIDASE"/>
    <property type="match status" value="1"/>
</dbReference>
<feature type="domain" description="Mannosylglycerate hydrolase MGH1-like glycoside hydrolase" evidence="5">
    <location>
        <begin position="75"/>
        <end position="435"/>
    </location>
</feature>
<evidence type="ECO:0000313" key="7">
    <source>
        <dbReference type="Proteomes" id="UP000503278"/>
    </source>
</evidence>
<evidence type="ECO:0000256" key="4">
    <source>
        <dbReference type="SAM" id="SignalP"/>
    </source>
</evidence>
<proteinExistence type="inferred from homology"/>
<keyword evidence="3" id="KW-0326">Glycosidase</keyword>
<gene>
    <name evidence="6" type="ORF">HH214_19620</name>
</gene>
<dbReference type="InterPro" id="IPR008928">
    <property type="entry name" value="6-hairpin_glycosidase_sf"/>
</dbReference>
<dbReference type="SUPFAM" id="SSF48208">
    <property type="entry name" value="Six-hairpin glycosidases"/>
    <property type="match status" value="1"/>
</dbReference>
<keyword evidence="2 6" id="KW-0378">Hydrolase</keyword>
<dbReference type="KEGG" id="mrob:HH214_19620"/>
<dbReference type="Gene3D" id="1.50.10.10">
    <property type="match status" value="1"/>
</dbReference>
<organism evidence="6 7">
    <name type="scientific">Mucilaginibacter robiniae</name>
    <dbReference type="NCBI Taxonomy" id="2728022"/>
    <lineage>
        <taxon>Bacteria</taxon>
        <taxon>Pseudomonadati</taxon>
        <taxon>Bacteroidota</taxon>
        <taxon>Sphingobacteriia</taxon>
        <taxon>Sphingobacteriales</taxon>
        <taxon>Sphingobacteriaceae</taxon>
        <taxon>Mucilaginibacter</taxon>
    </lineage>
</organism>
<dbReference type="InterPro" id="IPR004888">
    <property type="entry name" value="Glycoside_hydrolase_63"/>
</dbReference>
<evidence type="ECO:0000313" key="6">
    <source>
        <dbReference type="EMBL" id="QJD97929.1"/>
    </source>
</evidence>
<dbReference type="EMBL" id="CP051682">
    <property type="protein sequence ID" value="QJD97929.1"/>
    <property type="molecule type" value="Genomic_DNA"/>
</dbReference>
<dbReference type="GO" id="GO:0009311">
    <property type="term" value="P:oligosaccharide metabolic process"/>
    <property type="evidence" value="ECO:0007669"/>
    <property type="project" value="InterPro"/>
</dbReference>
<reference evidence="6 7" key="1">
    <citation type="submission" date="2020-04" db="EMBL/GenBank/DDBJ databases">
        <title>Genome sequencing of novel species.</title>
        <authorList>
            <person name="Heo J."/>
            <person name="Kim S.-J."/>
            <person name="Kim J.-S."/>
            <person name="Hong S.-B."/>
            <person name="Kwon S.-W."/>
        </authorList>
    </citation>
    <scope>NUCLEOTIDE SEQUENCE [LARGE SCALE GENOMIC DNA]</scope>
    <source>
        <strain evidence="6 7">F39-2</strain>
    </source>
</reference>
<protein>
    <submittedName>
        <fullName evidence="6">Glycoside hydrolase family 37</fullName>
    </submittedName>
</protein>
<evidence type="ECO:0000256" key="1">
    <source>
        <dbReference type="ARBA" id="ARBA00010833"/>
    </source>
</evidence>
<dbReference type="GO" id="GO:0004573">
    <property type="term" value="F:Glc3Man9GlcNAc2 oligosaccharide glucosidase activity"/>
    <property type="evidence" value="ECO:0007669"/>
    <property type="project" value="InterPro"/>
</dbReference>
<accession>A0A7L5E6G7</accession>
<evidence type="ECO:0000256" key="2">
    <source>
        <dbReference type="ARBA" id="ARBA00022801"/>
    </source>
</evidence>
<dbReference type="InterPro" id="IPR012341">
    <property type="entry name" value="6hp_glycosidase-like_sf"/>
</dbReference>
<evidence type="ECO:0000259" key="5">
    <source>
        <dbReference type="Pfam" id="PF22422"/>
    </source>
</evidence>
<keyword evidence="4" id="KW-0732">Signal</keyword>
<dbReference type="GO" id="GO:0006487">
    <property type="term" value="P:protein N-linked glycosylation"/>
    <property type="evidence" value="ECO:0007669"/>
    <property type="project" value="TreeGrafter"/>
</dbReference>
<dbReference type="Pfam" id="PF22422">
    <property type="entry name" value="MGH1-like_GH"/>
    <property type="match status" value="1"/>
</dbReference>
<dbReference type="InterPro" id="IPR054491">
    <property type="entry name" value="MGH1-like_GH"/>
</dbReference>
<dbReference type="PANTHER" id="PTHR10412">
    <property type="entry name" value="MANNOSYL-OLIGOSACCHARIDE GLUCOSIDASE"/>
    <property type="match status" value="1"/>
</dbReference>
<feature type="signal peptide" evidence="4">
    <location>
        <begin position="1"/>
        <end position="27"/>
    </location>
</feature>
<feature type="chain" id="PRO_5029586949" evidence="4">
    <location>
        <begin position="28"/>
        <end position="460"/>
    </location>
</feature>
<evidence type="ECO:0000256" key="3">
    <source>
        <dbReference type="ARBA" id="ARBA00023295"/>
    </source>
</evidence>